<evidence type="ECO:0000313" key="2">
    <source>
        <dbReference type="Proteomes" id="UP000327493"/>
    </source>
</evidence>
<keyword evidence="2" id="KW-1185">Reference proteome</keyword>
<name>A0A5J5DS48_9PERO</name>
<dbReference type="AlphaFoldDB" id="A0A5J5DS48"/>
<sequence>MFRAVFRLSPQGPGVWLGLYPATQPIGIQMLLHGKWDG</sequence>
<dbReference type="EMBL" id="VOFY01000001">
    <property type="protein sequence ID" value="KAA8596140.1"/>
    <property type="molecule type" value="Genomic_DNA"/>
</dbReference>
<protein>
    <submittedName>
        <fullName evidence="1">Uncharacterized protein</fullName>
    </submittedName>
</protein>
<dbReference type="Proteomes" id="UP000327493">
    <property type="component" value="Chromosome 1"/>
</dbReference>
<gene>
    <name evidence="1" type="ORF">FQN60_011431</name>
</gene>
<organism evidence="1 2">
    <name type="scientific">Etheostoma spectabile</name>
    <name type="common">orangethroat darter</name>
    <dbReference type="NCBI Taxonomy" id="54343"/>
    <lineage>
        <taxon>Eukaryota</taxon>
        <taxon>Metazoa</taxon>
        <taxon>Chordata</taxon>
        <taxon>Craniata</taxon>
        <taxon>Vertebrata</taxon>
        <taxon>Euteleostomi</taxon>
        <taxon>Actinopterygii</taxon>
        <taxon>Neopterygii</taxon>
        <taxon>Teleostei</taxon>
        <taxon>Neoteleostei</taxon>
        <taxon>Acanthomorphata</taxon>
        <taxon>Eupercaria</taxon>
        <taxon>Perciformes</taxon>
        <taxon>Percoidei</taxon>
        <taxon>Percidae</taxon>
        <taxon>Etheostomatinae</taxon>
        <taxon>Etheostoma</taxon>
    </lineage>
</organism>
<comment type="caution">
    <text evidence="1">The sequence shown here is derived from an EMBL/GenBank/DDBJ whole genome shotgun (WGS) entry which is preliminary data.</text>
</comment>
<accession>A0A5J5DS48</accession>
<proteinExistence type="predicted"/>
<evidence type="ECO:0000313" key="1">
    <source>
        <dbReference type="EMBL" id="KAA8596140.1"/>
    </source>
</evidence>
<reference evidence="1 2" key="1">
    <citation type="submission" date="2019-08" db="EMBL/GenBank/DDBJ databases">
        <title>A chromosome-level genome assembly, high-density linkage maps, and genome scans reveal the genomic architecture of hybrid incompatibilities underlying speciation via character displacement in darters (Percidae: Etheostominae).</title>
        <authorList>
            <person name="Moran R.L."/>
            <person name="Catchen J.M."/>
            <person name="Fuller R.C."/>
        </authorList>
    </citation>
    <scope>NUCLEOTIDE SEQUENCE [LARGE SCALE GENOMIC DNA]</scope>
    <source>
        <strain evidence="1">EspeVRDwgs_2016</strain>
        <tissue evidence="1">Muscle</tissue>
    </source>
</reference>